<sequence>MNGITTTVITYSDGTTEVETSVSAQGGQNQGGQASQAGQTYTAQGTLGTTTGST</sequence>
<evidence type="ECO:0000313" key="2">
    <source>
        <dbReference type="EMBL" id="GLR88356.1"/>
    </source>
</evidence>
<feature type="compositionally biased region" description="Low complexity" evidence="1">
    <location>
        <begin position="23"/>
        <end position="54"/>
    </location>
</feature>
<keyword evidence="3" id="KW-1185">Reference proteome</keyword>
<proteinExistence type="predicted"/>
<evidence type="ECO:0000313" key="3">
    <source>
        <dbReference type="Proteomes" id="UP001156905"/>
    </source>
</evidence>
<reference evidence="3" key="1">
    <citation type="journal article" date="2019" name="Int. J. Syst. Evol. Microbiol.">
        <title>The Global Catalogue of Microorganisms (GCM) 10K type strain sequencing project: providing services to taxonomists for standard genome sequencing and annotation.</title>
        <authorList>
            <consortium name="The Broad Institute Genomics Platform"/>
            <consortium name="The Broad Institute Genome Sequencing Center for Infectious Disease"/>
            <person name="Wu L."/>
            <person name="Ma J."/>
        </authorList>
    </citation>
    <scope>NUCLEOTIDE SEQUENCE [LARGE SCALE GENOMIC DNA]</scope>
    <source>
        <strain evidence="3">NBRC 102520</strain>
    </source>
</reference>
<dbReference type="Proteomes" id="UP001156905">
    <property type="component" value="Unassembled WGS sequence"/>
</dbReference>
<accession>A0ABQ6B6T1</accession>
<feature type="region of interest" description="Disordered" evidence="1">
    <location>
        <begin position="16"/>
        <end position="54"/>
    </location>
</feature>
<protein>
    <submittedName>
        <fullName evidence="2">Uncharacterized protein</fullName>
    </submittedName>
</protein>
<comment type="caution">
    <text evidence="2">The sequence shown here is derived from an EMBL/GenBank/DDBJ whole genome shotgun (WGS) entry which is preliminary data.</text>
</comment>
<evidence type="ECO:0000256" key="1">
    <source>
        <dbReference type="SAM" id="MobiDB-lite"/>
    </source>
</evidence>
<organism evidence="2 3">
    <name type="scientific">Bradyrhizobium iriomotense</name>
    <dbReference type="NCBI Taxonomy" id="441950"/>
    <lineage>
        <taxon>Bacteria</taxon>
        <taxon>Pseudomonadati</taxon>
        <taxon>Pseudomonadota</taxon>
        <taxon>Alphaproteobacteria</taxon>
        <taxon>Hyphomicrobiales</taxon>
        <taxon>Nitrobacteraceae</taxon>
        <taxon>Bradyrhizobium</taxon>
    </lineage>
</organism>
<name>A0ABQ6B6T1_9BRAD</name>
<gene>
    <name evidence="2" type="ORF">GCM10007857_50680</name>
</gene>
<dbReference type="EMBL" id="BSOW01000018">
    <property type="protein sequence ID" value="GLR88356.1"/>
    <property type="molecule type" value="Genomic_DNA"/>
</dbReference>